<feature type="region of interest" description="Disordered" evidence="1">
    <location>
        <begin position="36"/>
        <end position="56"/>
    </location>
</feature>
<comment type="caution">
    <text evidence="2">The sequence shown here is derived from an EMBL/GenBank/DDBJ whole genome shotgun (WGS) entry which is preliminary data.</text>
</comment>
<dbReference type="Proteomes" id="UP000574761">
    <property type="component" value="Unassembled WGS sequence"/>
</dbReference>
<protein>
    <submittedName>
        <fullName evidence="2">Uncharacterized protein</fullName>
    </submittedName>
</protein>
<dbReference type="EMBL" id="JACIEE010000001">
    <property type="protein sequence ID" value="MBB3974960.1"/>
    <property type="molecule type" value="Genomic_DNA"/>
</dbReference>
<proteinExistence type="predicted"/>
<evidence type="ECO:0000313" key="2">
    <source>
        <dbReference type="EMBL" id="MBB3974960.1"/>
    </source>
</evidence>
<dbReference type="AlphaFoldDB" id="A0A7W6GH32"/>
<sequence>MRARSPYSVIPAPEPGSSALKSLSAENFFRAADAAPLDAGSGAGMTEKSGAWPIDV</sequence>
<organism evidence="2 3">
    <name type="scientific">Mycoplana azooxidifex</name>
    <dbReference type="NCBI Taxonomy" id="1636188"/>
    <lineage>
        <taxon>Bacteria</taxon>
        <taxon>Pseudomonadati</taxon>
        <taxon>Pseudomonadota</taxon>
        <taxon>Alphaproteobacteria</taxon>
        <taxon>Hyphomicrobiales</taxon>
        <taxon>Rhizobiaceae</taxon>
        <taxon>Mycoplana</taxon>
    </lineage>
</organism>
<evidence type="ECO:0000256" key="1">
    <source>
        <dbReference type="SAM" id="MobiDB-lite"/>
    </source>
</evidence>
<reference evidence="2 3" key="1">
    <citation type="submission" date="2020-08" db="EMBL/GenBank/DDBJ databases">
        <title>Genomic Encyclopedia of Type Strains, Phase IV (KMG-IV): sequencing the most valuable type-strain genomes for metagenomic binning, comparative biology and taxonomic classification.</title>
        <authorList>
            <person name="Goeker M."/>
        </authorList>
    </citation>
    <scope>NUCLEOTIDE SEQUENCE [LARGE SCALE GENOMIC DNA]</scope>
    <source>
        <strain evidence="2 3">DSM 100211</strain>
    </source>
</reference>
<evidence type="ECO:0000313" key="3">
    <source>
        <dbReference type="Proteomes" id="UP000574761"/>
    </source>
</evidence>
<gene>
    <name evidence="2" type="ORF">GGQ64_000136</name>
</gene>
<accession>A0A7W6GH32</accession>
<name>A0A7W6GH32_9HYPH</name>
<keyword evidence="3" id="KW-1185">Reference proteome</keyword>
<dbReference type="RefSeq" id="WP_183797847.1">
    <property type="nucleotide sequence ID" value="NZ_JACIEE010000001.1"/>
</dbReference>